<feature type="transmembrane region" description="Helical" evidence="1">
    <location>
        <begin position="12"/>
        <end position="31"/>
    </location>
</feature>
<evidence type="ECO:0000256" key="1">
    <source>
        <dbReference type="SAM" id="Phobius"/>
    </source>
</evidence>
<sequence length="143" mass="16094">MTRFILGINKGRFLAISIGVIYFWFGMLKFFPELSPAEDLAKKTITFLTIGVLPENISIVMLAVIEVIIGCMLIFNLKMKVAVTAALLHLVLTFIPLICFSEDSFTKAPYALTLVGQYIIKNIVIISALLFIYPIENYKVRDL</sequence>
<keyword evidence="5" id="KW-1185">Reference proteome</keyword>
<dbReference type="Proteomes" id="UP001302806">
    <property type="component" value="Chromosome"/>
</dbReference>
<organism evidence="3 5">
    <name type="scientific">Thalassobellus suaedae</name>
    <dbReference type="NCBI Taxonomy" id="3074124"/>
    <lineage>
        <taxon>Bacteria</taxon>
        <taxon>Pseudomonadati</taxon>
        <taxon>Bacteroidota</taxon>
        <taxon>Flavobacteriia</taxon>
        <taxon>Flavobacteriales</taxon>
        <taxon>Flavobacteriaceae</taxon>
        <taxon>Thalassobellus</taxon>
    </lineage>
</organism>
<feature type="transmembrane region" description="Helical" evidence="1">
    <location>
        <begin position="110"/>
        <end position="133"/>
    </location>
</feature>
<dbReference type="EMBL" id="CP134536">
    <property type="protein sequence ID" value="WNH13333.1"/>
    <property type="molecule type" value="Genomic_DNA"/>
</dbReference>
<keyword evidence="1" id="KW-1133">Transmembrane helix</keyword>
<proteinExistence type="predicted"/>
<name>A0ABY9Y4Z5_9FLAO</name>
<evidence type="ECO:0000313" key="2">
    <source>
        <dbReference type="EMBL" id="WNH08004.1"/>
    </source>
</evidence>
<reference evidence="4 5" key="1">
    <citation type="submission" date="2023-09" db="EMBL/GenBank/DDBJ databases">
        <title>Thalassobella suaedae gen. nov., sp. nov., a marine bacterium of the family Flavobacteriaceae isolated from a halophyte Suaeda japonica.</title>
        <authorList>
            <person name="Lee S.Y."/>
            <person name="Hwang C.Y."/>
        </authorList>
    </citation>
    <scope>NUCLEOTIDE SEQUENCE [LARGE SCALE GENOMIC DNA]</scope>
    <source>
        <strain evidence="3 5">HL-DH10</strain>
        <strain evidence="2 4">HL-DH14</strain>
    </source>
</reference>
<evidence type="ECO:0000313" key="4">
    <source>
        <dbReference type="Proteomes" id="UP001302806"/>
    </source>
</evidence>
<dbReference type="EMBL" id="CP134537">
    <property type="protein sequence ID" value="WNH08004.1"/>
    <property type="molecule type" value="Genomic_DNA"/>
</dbReference>
<dbReference type="RefSeq" id="WP_415863312.1">
    <property type="nucleotide sequence ID" value="NZ_CP134536.1"/>
</dbReference>
<evidence type="ECO:0000313" key="3">
    <source>
        <dbReference type="EMBL" id="WNH13333.1"/>
    </source>
</evidence>
<evidence type="ECO:0000313" key="5">
    <source>
        <dbReference type="Proteomes" id="UP001303407"/>
    </source>
</evidence>
<keyword evidence="1" id="KW-0472">Membrane</keyword>
<feature type="transmembrane region" description="Helical" evidence="1">
    <location>
        <begin position="82"/>
        <end position="98"/>
    </location>
</feature>
<dbReference type="Proteomes" id="UP001303407">
    <property type="component" value="Chromosome"/>
</dbReference>
<feature type="transmembrane region" description="Helical" evidence="1">
    <location>
        <begin position="57"/>
        <end position="75"/>
    </location>
</feature>
<protein>
    <submittedName>
        <fullName evidence="3">Doxx family protein</fullName>
    </submittedName>
</protein>
<gene>
    <name evidence="3" type="ORF">RHP49_03535</name>
    <name evidence="2" type="ORF">RHP51_12570</name>
</gene>
<keyword evidence="1" id="KW-0812">Transmembrane</keyword>
<accession>A0ABY9Y4Z5</accession>